<evidence type="ECO:0000313" key="1">
    <source>
        <dbReference type="EMBL" id="KAK3900963.1"/>
    </source>
</evidence>
<protein>
    <submittedName>
        <fullName evidence="1">Uncharacterized protein</fullName>
    </submittedName>
</protein>
<accession>A0AAN6RSL2</accession>
<dbReference type="AlphaFoldDB" id="A0AAN6RSL2"/>
<sequence length="73" mass="7876">MANITACGTVSYQMFITSAGEPGFQHSSSVQHIISYLYEIEFGKDAVPRPGSDEVETLTLMTLDDATVTPTGF</sequence>
<reference evidence="1" key="1">
    <citation type="journal article" date="2023" name="Mol. Phylogenet. Evol.">
        <title>Genome-scale phylogeny and comparative genomics of the fungal order Sordariales.</title>
        <authorList>
            <person name="Hensen N."/>
            <person name="Bonometti L."/>
            <person name="Westerberg I."/>
            <person name="Brannstrom I.O."/>
            <person name="Guillou S."/>
            <person name="Cros-Aarteil S."/>
            <person name="Calhoun S."/>
            <person name="Haridas S."/>
            <person name="Kuo A."/>
            <person name="Mondo S."/>
            <person name="Pangilinan J."/>
            <person name="Riley R."/>
            <person name="LaButti K."/>
            <person name="Andreopoulos B."/>
            <person name="Lipzen A."/>
            <person name="Chen C."/>
            <person name="Yan M."/>
            <person name="Daum C."/>
            <person name="Ng V."/>
            <person name="Clum A."/>
            <person name="Steindorff A."/>
            <person name="Ohm R.A."/>
            <person name="Martin F."/>
            <person name="Silar P."/>
            <person name="Natvig D.O."/>
            <person name="Lalanne C."/>
            <person name="Gautier V."/>
            <person name="Ament-Velasquez S.L."/>
            <person name="Kruys A."/>
            <person name="Hutchinson M.I."/>
            <person name="Powell A.J."/>
            <person name="Barry K."/>
            <person name="Miller A.N."/>
            <person name="Grigoriev I.V."/>
            <person name="Debuchy R."/>
            <person name="Gladieux P."/>
            <person name="Hiltunen Thoren M."/>
            <person name="Johannesson H."/>
        </authorList>
    </citation>
    <scope>NUCLEOTIDE SEQUENCE</scope>
    <source>
        <strain evidence="1">CBS 103.79</strain>
    </source>
</reference>
<reference evidence="1" key="2">
    <citation type="submission" date="2023-05" db="EMBL/GenBank/DDBJ databases">
        <authorList>
            <consortium name="Lawrence Berkeley National Laboratory"/>
            <person name="Steindorff A."/>
            <person name="Hensen N."/>
            <person name="Bonometti L."/>
            <person name="Westerberg I."/>
            <person name="Brannstrom I.O."/>
            <person name="Guillou S."/>
            <person name="Cros-Aarteil S."/>
            <person name="Calhoun S."/>
            <person name="Haridas S."/>
            <person name="Kuo A."/>
            <person name="Mondo S."/>
            <person name="Pangilinan J."/>
            <person name="Riley R."/>
            <person name="Labutti K."/>
            <person name="Andreopoulos B."/>
            <person name="Lipzen A."/>
            <person name="Chen C."/>
            <person name="Yanf M."/>
            <person name="Daum C."/>
            <person name="Ng V."/>
            <person name="Clum A."/>
            <person name="Ohm R."/>
            <person name="Martin F."/>
            <person name="Silar P."/>
            <person name="Natvig D."/>
            <person name="Lalanne C."/>
            <person name="Gautier V."/>
            <person name="Ament-Velasquez S.L."/>
            <person name="Kruys A."/>
            <person name="Hutchinson M.I."/>
            <person name="Powell A.J."/>
            <person name="Barry K."/>
            <person name="Miller A.N."/>
            <person name="Grigoriev I.V."/>
            <person name="Debuchy R."/>
            <person name="Gladieux P."/>
            <person name="Thoren M.H."/>
            <person name="Johannesson H."/>
        </authorList>
    </citation>
    <scope>NUCLEOTIDE SEQUENCE</scope>
    <source>
        <strain evidence="1">CBS 103.79</strain>
    </source>
</reference>
<keyword evidence="2" id="KW-1185">Reference proteome</keyword>
<proteinExistence type="predicted"/>
<evidence type="ECO:0000313" key="2">
    <source>
        <dbReference type="Proteomes" id="UP001303889"/>
    </source>
</evidence>
<dbReference type="EMBL" id="MU855621">
    <property type="protein sequence ID" value="KAK3900963.1"/>
    <property type="molecule type" value="Genomic_DNA"/>
</dbReference>
<name>A0AAN6RSL2_9PEZI</name>
<comment type="caution">
    <text evidence="1">The sequence shown here is derived from an EMBL/GenBank/DDBJ whole genome shotgun (WGS) entry which is preliminary data.</text>
</comment>
<gene>
    <name evidence="1" type="ORF">C8A05DRAFT_35367</name>
</gene>
<dbReference type="Proteomes" id="UP001303889">
    <property type="component" value="Unassembled WGS sequence"/>
</dbReference>
<organism evidence="1 2">
    <name type="scientific">Staphylotrichum tortipilum</name>
    <dbReference type="NCBI Taxonomy" id="2831512"/>
    <lineage>
        <taxon>Eukaryota</taxon>
        <taxon>Fungi</taxon>
        <taxon>Dikarya</taxon>
        <taxon>Ascomycota</taxon>
        <taxon>Pezizomycotina</taxon>
        <taxon>Sordariomycetes</taxon>
        <taxon>Sordariomycetidae</taxon>
        <taxon>Sordariales</taxon>
        <taxon>Chaetomiaceae</taxon>
        <taxon>Staphylotrichum</taxon>
    </lineage>
</organism>
<dbReference type="Gene3D" id="3.90.79.10">
    <property type="entry name" value="Nucleoside Triphosphate Pyrophosphohydrolase"/>
    <property type="match status" value="1"/>
</dbReference>